<reference evidence="3" key="1">
    <citation type="submission" date="2017-06" db="EMBL/GenBank/DDBJ databases">
        <authorList>
            <person name="Varghese N."/>
            <person name="Submissions S."/>
        </authorList>
    </citation>
    <scope>NUCLEOTIDE SEQUENCE [LARGE SCALE GENOMIC DNA]</scope>
    <source>
        <strain evidence="3">DSM 11116</strain>
    </source>
</reference>
<dbReference type="Gene3D" id="3.40.630.30">
    <property type="match status" value="1"/>
</dbReference>
<dbReference type="PANTHER" id="PTHR43451">
    <property type="entry name" value="ACETYLTRANSFERASE (GNAT) FAMILY PROTEIN"/>
    <property type="match status" value="1"/>
</dbReference>
<keyword evidence="3" id="KW-1185">Reference proteome</keyword>
<dbReference type="SUPFAM" id="SSF55729">
    <property type="entry name" value="Acyl-CoA N-acyltransferases (Nat)"/>
    <property type="match status" value="1"/>
</dbReference>
<dbReference type="EMBL" id="FYEW01000001">
    <property type="protein sequence ID" value="SNC64414.1"/>
    <property type="molecule type" value="Genomic_DNA"/>
</dbReference>
<organism evidence="2 3">
    <name type="scientific">Hymenobacter gelipurpurascens</name>
    <dbReference type="NCBI Taxonomy" id="89968"/>
    <lineage>
        <taxon>Bacteria</taxon>
        <taxon>Pseudomonadati</taxon>
        <taxon>Bacteroidota</taxon>
        <taxon>Cytophagia</taxon>
        <taxon>Cytophagales</taxon>
        <taxon>Hymenobacteraceae</taxon>
        <taxon>Hymenobacter</taxon>
    </lineage>
</organism>
<name>A0A212TEZ8_9BACT</name>
<gene>
    <name evidence="2" type="ORF">SAMN06265337_1075</name>
</gene>
<keyword evidence="2" id="KW-0808">Transferase</keyword>
<dbReference type="CDD" id="cd04301">
    <property type="entry name" value="NAT_SF"/>
    <property type="match status" value="1"/>
</dbReference>
<dbReference type="InterPro" id="IPR000182">
    <property type="entry name" value="GNAT_dom"/>
</dbReference>
<accession>A0A212TEZ8</accession>
<evidence type="ECO:0000313" key="3">
    <source>
        <dbReference type="Proteomes" id="UP000198131"/>
    </source>
</evidence>
<dbReference type="PROSITE" id="PS51186">
    <property type="entry name" value="GNAT"/>
    <property type="match status" value="1"/>
</dbReference>
<sequence length="164" mass="17671">MILRQATAADVPQIGQLFYDTITQVNSRDYSLAQVEAWRGGWQNTAGWEEKVAAQHFLVAEAPDGSLSGFGSLCPTTGLLDFLFVSAHCQGQGIARQLVQALLGHATALGLTAVHTEASLTARPFFAHCGFQQVQEQQPIIRGVALTNFRMVKPLAVPPLSTPL</sequence>
<protein>
    <submittedName>
        <fullName evidence="2">Putative acetyltransferase</fullName>
    </submittedName>
</protein>
<feature type="domain" description="N-acetyltransferase" evidence="1">
    <location>
        <begin position="1"/>
        <end position="156"/>
    </location>
</feature>
<evidence type="ECO:0000259" key="1">
    <source>
        <dbReference type="PROSITE" id="PS51186"/>
    </source>
</evidence>
<proteinExistence type="predicted"/>
<dbReference type="GO" id="GO:0016747">
    <property type="term" value="F:acyltransferase activity, transferring groups other than amino-acyl groups"/>
    <property type="evidence" value="ECO:0007669"/>
    <property type="project" value="InterPro"/>
</dbReference>
<evidence type="ECO:0000313" key="2">
    <source>
        <dbReference type="EMBL" id="SNC64414.1"/>
    </source>
</evidence>
<dbReference type="OrthoDB" id="424368at2"/>
<dbReference type="RefSeq" id="WP_088842346.1">
    <property type="nucleotide sequence ID" value="NZ_FYEW01000001.1"/>
</dbReference>
<dbReference type="InterPro" id="IPR052564">
    <property type="entry name" value="N-acetyltrans/Recomb-assoc"/>
</dbReference>
<dbReference type="Pfam" id="PF13673">
    <property type="entry name" value="Acetyltransf_10"/>
    <property type="match status" value="1"/>
</dbReference>
<dbReference type="AlphaFoldDB" id="A0A212TEZ8"/>
<dbReference type="InterPro" id="IPR016181">
    <property type="entry name" value="Acyl_CoA_acyltransferase"/>
</dbReference>
<dbReference type="Proteomes" id="UP000198131">
    <property type="component" value="Unassembled WGS sequence"/>
</dbReference>
<dbReference type="PANTHER" id="PTHR43451:SF1">
    <property type="entry name" value="ACETYLTRANSFERASE"/>
    <property type="match status" value="1"/>
</dbReference>